<comment type="caution">
    <text evidence="3">The sequence shown here is derived from an EMBL/GenBank/DDBJ whole genome shotgun (WGS) entry which is preliminary data.</text>
</comment>
<dbReference type="Proteomes" id="UP000229554">
    <property type="component" value="Unassembled WGS sequence"/>
</dbReference>
<dbReference type="PANTHER" id="PTHR43000">
    <property type="entry name" value="DTDP-D-GLUCOSE 4,6-DEHYDRATASE-RELATED"/>
    <property type="match status" value="1"/>
</dbReference>
<feature type="non-terminal residue" evidence="3">
    <location>
        <position position="101"/>
    </location>
</feature>
<proteinExistence type="inferred from homology"/>
<reference evidence="4" key="1">
    <citation type="submission" date="2017-09" db="EMBL/GenBank/DDBJ databases">
        <title>Depth-based differentiation of microbial function through sediment-hosted aquifers and enrichment of novel symbionts in the deep terrestrial subsurface.</title>
        <authorList>
            <person name="Probst A.J."/>
            <person name="Ladd B."/>
            <person name="Jarett J.K."/>
            <person name="Geller-Mcgrath D.E."/>
            <person name="Sieber C.M.K."/>
            <person name="Emerson J.B."/>
            <person name="Anantharaman K."/>
            <person name="Thomas B.C."/>
            <person name="Malmstrom R."/>
            <person name="Stieglmeier M."/>
            <person name="Klingl A."/>
            <person name="Woyke T."/>
            <person name="Ryan C.M."/>
            <person name="Banfield J.F."/>
        </authorList>
    </citation>
    <scope>NUCLEOTIDE SEQUENCE [LARGE SCALE GENOMIC DNA]</scope>
</reference>
<dbReference type="InterPro" id="IPR036291">
    <property type="entry name" value="NAD(P)-bd_dom_sf"/>
</dbReference>
<sequence>MNILITGGAGFLGYHLAQFLKRKGHTITLLDLHEFDKKEYPGNYNLVIGDVRDKQLVSALTKGTDMIIHAAAALPLEKPEEIRTTTVDGTRIVLQAALKNK</sequence>
<feature type="domain" description="NAD-dependent epimerase/dehydratase" evidence="2">
    <location>
        <begin position="3"/>
        <end position="100"/>
    </location>
</feature>
<dbReference type="InterPro" id="IPR001509">
    <property type="entry name" value="Epimerase_deHydtase"/>
</dbReference>
<comment type="similarity">
    <text evidence="1">Belongs to the NAD(P)-dependent epimerase/dehydratase family.</text>
</comment>
<dbReference type="EMBL" id="PFED01000175">
    <property type="protein sequence ID" value="PJE62567.1"/>
    <property type="molecule type" value="Genomic_DNA"/>
</dbReference>
<evidence type="ECO:0000313" key="4">
    <source>
        <dbReference type="Proteomes" id="UP000229554"/>
    </source>
</evidence>
<evidence type="ECO:0000256" key="1">
    <source>
        <dbReference type="ARBA" id="ARBA00007637"/>
    </source>
</evidence>
<dbReference type="AlphaFoldDB" id="A0A2M8KRL5"/>
<dbReference type="SUPFAM" id="SSF51735">
    <property type="entry name" value="NAD(P)-binding Rossmann-fold domains"/>
    <property type="match status" value="1"/>
</dbReference>
<name>A0A2M8KRL5_9BACT</name>
<protein>
    <submittedName>
        <fullName evidence="3">Epimerase</fullName>
    </submittedName>
</protein>
<evidence type="ECO:0000259" key="2">
    <source>
        <dbReference type="Pfam" id="PF01370"/>
    </source>
</evidence>
<dbReference type="Pfam" id="PF01370">
    <property type="entry name" value="Epimerase"/>
    <property type="match status" value="1"/>
</dbReference>
<dbReference type="Gene3D" id="3.40.50.720">
    <property type="entry name" value="NAD(P)-binding Rossmann-like Domain"/>
    <property type="match status" value="1"/>
</dbReference>
<evidence type="ECO:0000313" key="3">
    <source>
        <dbReference type="EMBL" id="PJE62567.1"/>
    </source>
</evidence>
<organism evidence="3 4">
    <name type="scientific">Candidatus Roizmanbacteria bacterium CG10_big_fil_rev_8_21_14_0_10_39_6</name>
    <dbReference type="NCBI Taxonomy" id="1974853"/>
    <lineage>
        <taxon>Bacteria</taxon>
        <taxon>Candidatus Roizmaniibacteriota</taxon>
    </lineage>
</organism>
<gene>
    <name evidence="3" type="ORF">COU88_04295</name>
</gene>
<accession>A0A2M8KRL5</accession>